<feature type="transmembrane region" description="Helical" evidence="9">
    <location>
        <begin position="112"/>
        <end position="131"/>
    </location>
</feature>
<evidence type="ECO:0000313" key="11">
    <source>
        <dbReference type="EMBL" id="KAK5780047.1"/>
    </source>
</evidence>
<evidence type="ECO:0000313" key="12">
    <source>
        <dbReference type="Proteomes" id="UP001306508"/>
    </source>
</evidence>
<feature type="domain" description="Amino acid permease/ SLC12A" evidence="10">
    <location>
        <begin position="112"/>
        <end position="573"/>
    </location>
</feature>
<dbReference type="FunFam" id="1.20.1740.10:FF:000017">
    <property type="entry name" value="Amino acid permease"/>
    <property type="match status" value="1"/>
</dbReference>
<evidence type="ECO:0000256" key="6">
    <source>
        <dbReference type="ARBA" id="ARBA00022989"/>
    </source>
</evidence>
<dbReference type="NCBIfam" id="TIGR00913">
    <property type="entry name" value="2A0310"/>
    <property type="match status" value="1"/>
</dbReference>
<keyword evidence="4 9" id="KW-0812">Transmembrane</keyword>
<keyword evidence="3" id="KW-0813">Transport</keyword>
<dbReference type="InterPro" id="IPR004840">
    <property type="entry name" value="Amino_acid_permease_CS"/>
</dbReference>
<feature type="region of interest" description="Disordered" evidence="8">
    <location>
        <begin position="72"/>
        <end position="91"/>
    </location>
</feature>
<feature type="transmembrane region" description="Helical" evidence="9">
    <location>
        <begin position="143"/>
        <end position="165"/>
    </location>
</feature>
<dbReference type="GO" id="GO:0016020">
    <property type="term" value="C:membrane"/>
    <property type="evidence" value="ECO:0007669"/>
    <property type="project" value="UniProtKB-SubCell"/>
</dbReference>
<dbReference type="EMBL" id="JAWIZZ010000045">
    <property type="protein sequence ID" value="KAK5780047.1"/>
    <property type="molecule type" value="Genomic_DNA"/>
</dbReference>
<dbReference type="GO" id="GO:0015171">
    <property type="term" value="F:amino acid transmembrane transporter activity"/>
    <property type="evidence" value="ECO:0007669"/>
    <property type="project" value="TreeGrafter"/>
</dbReference>
<dbReference type="AlphaFoldDB" id="A0AAN8A753"/>
<keyword evidence="12" id="KW-1185">Reference proteome</keyword>
<organism evidence="11 12">
    <name type="scientific">Arxiozyma heterogenica</name>
    <dbReference type="NCBI Taxonomy" id="278026"/>
    <lineage>
        <taxon>Eukaryota</taxon>
        <taxon>Fungi</taxon>
        <taxon>Dikarya</taxon>
        <taxon>Ascomycota</taxon>
        <taxon>Saccharomycotina</taxon>
        <taxon>Saccharomycetes</taxon>
        <taxon>Saccharomycetales</taxon>
        <taxon>Saccharomycetaceae</taxon>
        <taxon>Arxiozyma</taxon>
    </lineage>
</organism>
<gene>
    <name evidence="11" type="ORF">RI543_002587</name>
</gene>
<dbReference type="PANTHER" id="PTHR43341">
    <property type="entry name" value="AMINO ACID PERMEASE"/>
    <property type="match status" value="1"/>
</dbReference>
<keyword evidence="5" id="KW-0029">Amino-acid transport</keyword>
<dbReference type="InterPro" id="IPR004762">
    <property type="entry name" value="Amino_acid_permease_fungi"/>
</dbReference>
<dbReference type="PANTHER" id="PTHR43341:SF7">
    <property type="entry name" value="LEU_VAL_ILE AMINO-ACID PERMEASE-RELATED"/>
    <property type="match status" value="1"/>
</dbReference>
<comment type="similarity">
    <text evidence="2">Belongs to the amino acid-polyamine-organocation (APC) superfamily. YAT (TC 2.A.3.10) family.</text>
</comment>
<evidence type="ECO:0000256" key="5">
    <source>
        <dbReference type="ARBA" id="ARBA00022970"/>
    </source>
</evidence>
<feature type="transmembrane region" description="Helical" evidence="9">
    <location>
        <begin position="395"/>
        <end position="420"/>
    </location>
</feature>
<dbReference type="InterPro" id="IPR004841">
    <property type="entry name" value="AA-permease/SLC12A_dom"/>
</dbReference>
<comment type="caution">
    <text evidence="11">The sequence shown here is derived from an EMBL/GenBank/DDBJ whole genome shotgun (WGS) entry which is preliminary data.</text>
</comment>
<feature type="transmembrane region" description="Helical" evidence="9">
    <location>
        <begin position="256"/>
        <end position="275"/>
    </location>
</feature>
<feature type="transmembrane region" description="Helical" evidence="9">
    <location>
        <begin position="441"/>
        <end position="460"/>
    </location>
</feature>
<evidence type="ECO:0000256" key="4">
    <source>
        <dbReference type="ARBA" id="ARBA00022692"/>
    </source>
</evidence>
<evidence type="ECO:0000256" key="8">
    <source>
        <dbReference type="SAM" id="MobiDB-lite"/>
    </source>
</evidence>
<evidence type="ECO:0000256" key="1">
    <source>
        <dbReference type="ARBA" id="ARBA00004141"/>
    </source>
</evidence>
<feature type="transmembrane region" description="Helical" evidence="9">
    <location>
        <begin position="342"/>
        <end position="360"/>
    </location>
</feature>
<feature type="transmembrane region" description="Helical" evidence="9">
    <location>
        <begin position="548"/>
        <end position="568"/>
    </location>
</feature>
<dbReference type="Pfam" id="PF00324">
    <property type="entry name" value="AA_permease"/>
    <property type="match status" value="1"/>
</dbReference>
<name>A0AAN8A753_9SACH</name>
<accession>A0AAN8A753</accession>
<evidence type="ECO:0000256" key="2">
    <source>
        <dbReference type="ARBA" id="ARBA00006983"/>
    </source>
</evidence>
<sequence length="620" mass="69351">MSEQHVSSSGSGDGDSTASISKRNIEHIKEKSYGEFTTDGINRLDSSKSKSILADSNYNKRSSIFTRFIDSFKPPEENAHPDEDDDEDLESVNTRRTFATDRNLKKAMKSRHVVMMSLGTGIGTGLLVANAKGLHYGGPASLVIGYGLVSFITYIMIQAAGEMAVTYPTLPGNFNTYSSIFISKPFGFATVWLFCIQWLTVLPLELITSSMTIQYWNDKIDADVYIVIFYVFLLFIHFFGVRAYGEAEFIFNSCKVLMIAGFIIFSIVVNCGGAGKDGYIGGKYWHDPGAFGSDDSIGRFKDVCYVLVTAYFSYGGTELYVLSVNEQENPRKSTPTAAKQSIYRILIIYLLTMILIGFNVPHNNDQLMGSGGSATHASPYVLAASIHGVRVVPHIINAVILISVVSVGNSSLYAAPRLLASLAEQGFAPKFWAYIDRQGRPLWALCTCAVFGLIAFSASSSQEEQVFTWLAAIAGLSELFTWSSILLSHIRFRMAMKVQGKDLDELGYKANTGFWGSVYGVFFNILVFIAQFWVALAPPSGSMTAEGFFESYLAFPIWLAFYFGYMIWKRDWTFLTKLDEIDLETHRRIYDPELMRQEDMENKERVKNGSIWVKLKYFWC</sequence>
<keyword evidence="7 9" id="KW-0472">Membrane</keyword>
<feature type="transmembrane region" description="Helical" evidence="9">
    <location>
        <begin position="186"/>
        <end position="204"/>
    </location>
</feature>
<dbReference type="InterPro" id="IPR050524">
    <property type="entry name" value="APC_YAT"/>
</dbReference>
<feature type="compositionally biased region" description="Low complexity" evidence="8">
    <location>
        <begin position="7"/>
        <end position="16"/>
    </location>
</feature>
<dbReference type="Proteomes" id="UP001306508">
    <property type="component" value="Unassembled WGS sequence"/>
</dbReference>
<dbReference type="PIRSF" id="PIRSF006060">
    <property type="entry name" value="AA_transporter"/>
    <property type="match status" value="1"/>
</dbReference>
<comment type="subcellular location">
    <subcellularLocation>
        <location evidence="1">Membrane</location>
        <topology evidence="1">Multi-pass membrane protein</topology>
    </subcellularLocation>
</comment>
<protein>
    <recommendedName>
        <fullName evidence="10">Amino acid permease/ SLC12A domain-containing protein</fullName>
    </recommendedName>
</protein>
<dbReference type="Gene3D" id="1.20.1740.10">
    <property type="entry name" value="Amino acid/polyamine transporter I"/>
    <property type="match status" value="1"/>
</dbReference>
<dbReference type="PROSITE" id="PS00218">
    <property type="entry name" value="AMINO_ACID_PERMEASE_1"/>
    <property type="match status" value="1"/>
</dbReference>
<feature type="transmembrane region" description="Helical" evidence="9">
    <location>
        <begin position="466"/>
        <end position="492"/>
    </location>
</feature>
<feature type="region of interest" description="Disordered" evidence="8">
    <location>
        <begin position="1"/>
        <end position="25"/>
    </location>
</feature>
<keyword evidence="6 9" id="KW-1133">Transmembrane helix</keyword>
<evidence type="ECO:0000256" key="3">
    <source>
        <dbReference type="ARBA" id="ARBA00022448"/>
    </source>
</evidence>
<evidence type="ECO:0000256" key="7">
    <source>
        <dbReference type="ARBA" id="ARBA00023136"/>
    </source>
</evidence>
<evidence type="ECO:0000259" key="10">
    <source>
        <dbReference type="Pfam" id="PF00324"/>
    </source>
</evidence>
<feature type="transmembrane region" description="Helical" evidence="9">
    <location>
        <begin position="224"/>
        <end position="244"/>
    </location>
</feature>
<reference evidence="12" key="1">
    <citation type="submission" date="2023-07" db="EMBL/GenBank/DDBJ databases">
        <title>A draft genome of Kazachstania heterogenica Y-27499.</title>
        <authorList>
            <person name="Donic C."/>
            <person name="Kralova J.S."/>
            <person name="Fidel L."/>
            <person name="Ben-Dor S."/>
            <person name="Jung S."/>
        </authorList>
    </citation>
    <scope>NUCLEOTIDE SEQUENCE [LARGE SCALE GENOMIC DNA]</scope>
    <source>
        <strain evidence="12">Y27499</strain>
    </source>
</reference>
<evidence type="ECO:0000256" key="9">
    <source>
        <dbReference type="SAM" id="Phobius"/>
    </source>
</evidence>
<proteinExistence type="inferred from homology"/>
<feature type="transmembrane region" description="Helical" evidence="9">
    <location>
        <begin position="513"/>
        <end position="536"/>
    </location>
</feature>